<proteinExistence type="predicted"/>
<evidence type="ECO:0008006" key="2">
    <source>
        <dbReference type="Google" id="ProtNLM"/>
    </source>
</evidence>
<organism evidence="1">
    <name type="scientific">Salmonella enterica</name>
    <name type="common">Salmonella choleraesuis</name>
    <dbReference type="NCBI Taxonomy" id="28901"/>
    <lineage>
        <taxon>Bacteria</taxon>
        <taxon>Pseudomonadati</taxon>
        <taxon>Pseudomonadota</taxon>
        <taxon>Gammaproteobacteria</taxon>
        <taxon>Enterobacterales</taxon>
        <taxon>Enterobacteriaceae</taxon>
        <taxon>Salmonella</taxon>
    </lineage>
</organism>
<name>A0A3F3IPP9_SALER</name>
<dbReference type="RefSeq" id="WP_001623392.1">
    <property type="nucleotide sequence ID" value="NZ_BCOJ01000142.1"/>
</dbReference>
<gene>
    <name evidence="1" type="ORF">BH006_20765</name>
</gene>
<dbReference type="AlphaFoldDB" id="A0A3F3IPP9"/>
<reference evidence="1" key="1">
    <citation type="submission" date="2016-09" db="EMBL/GenBank/DDBJ databases">
        <title>Whole Genome Sequencing of Salmonella enterica subsp. enterica serovar Nottingham.</title>
        <authorList>
            <person name="Zheng J."/>
            <person name="Wang H."/>
        </authorList>
    </citation>
    <scope>NUCLEOTIDE SEQUENCE [LARGE SCALE GENOMIC DNA]</scope>
    <source>
        <strain evidence="1">CFSAN055411</strain>
    </source>
</reference>
<dbReference type="Pfam" id="PF10109">
    <property type="entry name" value="Phage_TAC_7"/>
    <property type="match status" value="1"/>
</dbReference>
<dbReference type="Proteomes" id="UP000852880">
    <property type="component" value="Unassembled WGS sequence"/>
</dbReference>
<dbReference type="EMBL" id="MJEL01000014">
    <property type="protein sequence ID" value="OEH97257.1"/>
    <property type="molecule type" value="Genomic_DNA"/>
</dbReference>
<accession>A0A3F3IPP9</accession>
<protein>
    <recommendedName>
        <fullName evidence="2">Phage tail assembly protein</fullName>
    </recommendedName>
</protein>
<dbReference type="InterPro" id="IPR019289">
    <property type="entry name" value="Phage_tail_E/E"/>
</dbReference>
<comment type="caution">
    <text evidence="1">The sequence shown here is derived from an EMBL/GenBank/DDBJ whole genome shotgun (WGS) entry which is preliminary data.</text>
</comment>
<evidence type="ECO:0000313" key="1">
    <source>
        <dbReference type="EMBL" id="OEH97257.1"/>
    </source>
</evidence>
<sequence>MEIIELSKEYRFEDYEPTSKIVLNLDELKGADILEVTDVLQAQGHVSASAALDNKVQAALAARCLDRPVEYINGLPARDFVKICQRVQSFLLA</sequence>